<comment type="caution">
    <text evidence="1">The sequence shown here is derived from an EMBL/GenBank/DDBJ whole genome shotgun (WGS) entry which is preliminary data.</text>
</comment>
<dbReference type="Proteomes" id="UP000253437">
    <property type="component" value="Unassembled WGS sequence"/>
</dbReference>
<sequence>MKHQALDVKCYCAFHTCACIALLCEDVRSSALFIGIALRWFAINLSGGHIACFQKAPTLLFARMSLGVCFANAAKDESMLIFRAFSFFEKAWEVHLINGLEVVVVSVYVDIDGP</sequence>
<proteinExistence type="predicted"/>
<dbReference type="EMBL" id="QOUW02000193">
    <property type="protein sequence ID" value="RIW01757.1"/>
    <property type="molecule type" value="Genomic_DNA"/>
</dbReference>
<evidence type="ECO:0000313" key="1">
    <source>
        <dbReference type="EMBL" id="RIW01757.1"/>
    </source>
</evidence>
<gene>
    <name evidence="1" type="ORF">DS957_026000</name>
</gene>
<reference evidence="1 2" key="1">
    <citation type="submission" date="2018-08" db="EMBL/GenBank/DDBJ databases">
        <title>Vibrio harveyi strains pathogenic to white snook Centropomus viridis Lockington (1877) and potential probiotic bacteria.</title>
        <authorList>
            <person name="Soto-Rodriguez S."/>
            <person name="Gomez-Gil B."/>
            <person name="Lozano-Olvera R."/>
        </authorList>
    </citation>
    <scope>NUCLEOTIDE SEQUENCE [LARGE SCALE GENOMIC DNA]</scope>
    <source>
        <strain evidence="1 2">CAIM 1508</strain>
    </source>
</reference>
<organism evidence="1 2">
    <name type="scientific">Vibrio harveyi</name>
    <name type="common">Beneckea harveyi</name>
    <dbReference type="NCBI Taxonomy" id="669"/>
    <lineage>
        <taxon>Bacteria</taxon>
        <taxon>Pseudomonadati</taxon>
        <taxon>Pseudomonadota</taxon>
        <taxon>Gammaproteobacteria</taxon>
        <taxon>Vibrionales</taxon>
        <taxon>Vibrionaceae</taxon>
        <taxon>Vibrio</taxon>
    </lineage>
</organism>
<protein>
    <submittedName>
        <fullName evidence="1">Uncharacterized protein</fullName>
    </submittedName>
</protein>
<evidence type="ECO:0000313" key="2">
    <source>
        <dbReference type="Proteomes" id="UP000253437"/>
    </source>
</evidence>
<accession>A0A8B3DCB6</accession>
<name>A0A8B3DCB6_VIBHA</name>
<dbReference type="AlphaFoldDB" id="A0A8B3DCB6"/>